<gene>
    <name evidence="12" type="primary">LOC109464977</name>
</gene>
<feature type="region of interest" description="Disordered" evidence="9">
    <location>
        <begin position="1"/>
        <end position="48"/>
    </location>
</feature>
<feature type="compositionally biased region" description="Basic and acidic residues" evidence="9">
    <location>
        <begin position="34"/>
        <end position="48"/>
    </location>
</feature>
<feature type="transmembrane region" description="Helical" evidence="10">
    <location>
        <begin position="307"/>
        <end position="324"/>
    </location>
</feature>
<dbReference type="InterPro" id="IPR037272">
    <property type="entry name" value="SNS_sf"/>
</dbReference>
<dbReference type="Proteomes" id="UP000515135">
    <property type="component" value="Unplaced"/>
</dbReference>
<comment type="similarity">
    <text evidence="8">Belongs to the sodium:neurotransmitter symporter (SNF) (TC 2.A.22) family.</text>
</comment>
<evidence type="ECO:0000256" key="1">
    <source>
        <dbReference type="ARBA" id="ARBA00004141"/>
    </source>
</evidence>
<organism evidence="11 12">
    <name type="scientific">Branchiostoma belcheri</name>
    <name type="common">Amphioxus</name>
    <dbReference type="NCBI Taxonomy" id="7741"/>
    <lineage>
        <taxon>Eukaryota</taxon>
        <taxon>Metazoa</taxon>
        <taxon>Chordata</taxon>
        <taxon>Cephalochordata</taxon>
        <taxon>Leptocardii</taxon>
        <taxon>Amphioxiformes</taxon>
        <taxon>Branchiostomatidae</taxon>
        <taxon>Branchiostoma</taxon>
    </lineage>
</organism>
<dbReference type="PROSITE" id="PS00610">
    <property type="entry name" value="NA_NEUROTRAN_SYMP_1"/>
    <property type="match status" value="1"/>
</dbReference>
<dbReference type="PROSITE" id="PS50267">
    <property type="entry name" value="NA_NEUROTRAN_SYMP_3"/>
    <property type="match status" value="1"/>
</dbReference>
<dbReference type="KEGG" id="bbel:109464977"/>
<feature type="binding site" evidence="6">
    <location>
        <position position="407"/>
    </location>
    <ligand>
        <name>Na(+)</name>
        <dbReference type="ChEBI" id="CHEBI:29101"/>
        <label>1</label>
    </ligand>
</feature>
<feature type="transmembrane region" description="Helical" evidence="10">
    <location>
        <begin position="229"/>
        <end position="248"/>
    </location>
</feature>
<feature type="binding site" evidence="6">
    <location>
        <position position="410"/>
    </location>
    <ligand>
        <name>Na(+)</name>
        <dbReference type="ChEBI" id="CHEBI:29101"/>
        <label>1</label>
    </ligand>
</feature>
<name>A0A6P4XM09_BRABE</name>
<feature type="disulfide bond" evidence="7">
    <location>
        <begin position="173"/>
        <end position="182"/>
    </location>
</feature>
<feature type="binding site" evidence="6">
    <location>
        <position position="71"/>
    </location>
    <ligand>
        <name>Na(+)</name>
        <dbReference type="ChEBI" id="CHEBI:29101"/>
        <label>1</label>
    </ligand>
</feature>
<feature type="binding site" evidence="6">
    <location>
        <position position="70"/>
    </location>
    <ligand>
        <name>Na(+)</name>
        <dbReference type="ChEBI" id="CHEBI:29101"/>
        <label>1</label>
    </ligand>
</feature>
<evidence type="ECO:0000256" key="2">
    <source>
        <dbReference type="ARBA" id="ARBA00022448"/>
    </source>
</evidence>
<feature type="binding site" evidence="6">
    <location>
        <position position="68"/>
    </location>
    <ligand>
        <name>Na(+)</name>
        <dbReference type="ChEBI" id="CHEBI:29101"/>
        <label>1</label>
    </ligand>
</feature>
<keyword evidence="6" id="KW-0915">Sodium</keyword>
<feature type="transmembrane region" description="Helical" evidence="10">
    <location>
        <begin position="381"/>
        <end position="407"/>
    </location>
</feature>
<evidence type="ECO:0000256" key="9">
    <source>
        <dbReference type="SAM" id="MobiDB-lite"/>
    </source>
</evidence>
<dbReference type="AlphaFoldDB" id="A0A6P4XM09"/>
<keyword evidence="5 10" id="KW-0472">Membrane</keyword>
<evidence type="ECO:0000256" key="7">
    <source>
        <dbReference type="PIRSR" id="PIRSR600175-2"/>
    </source>
</evidence>
<dbReference type="InterPro" id="IPR000175">
    <property type="entry name" value="Na/ntran_symport"/>
</dbReference>
<proteinExistence type="inferred from homology"/>
<dbReference type="OrthoDB" id="6581954at2759"/>
<feature type="transmembrane region" description="Helical" evidence="10">
    <location>
        <begin position="62"/>
        <end position="80"/>
    </location>
</feature>
<feature type="binding site" evidence="6">
    <location>
        <position position="310"/>
    </location>
    <ligand>
        <name>Na(+)</name>
        <dbReference type="ChEBI" id="CHEBI:29101"/>
        <label>1</label>
    </ligand>
</feature>
<dbReference type="GeneID" id="109464977"/>
<feature type="transmembrane region" description="Helical" evidence="10">
    <location>
        <begin position="92"/>
        <end position="113"/>
    </location>
</feature>
<dbReference type="GO" id="GO:0005886">
    <property type="term" value="C:plasma membrane"/>
    <property type="evidence" value="ECO:0007669"/>
    <property type="project" value="TreeGrafter"/>
</dbReference>
<dbReference type="SUPFAM" id="SSF161070">
    <property type="entry name" value="SNF-like"/>
    <property type="match status" value="1"/>
</dbReference>
<evidence type="ECO:0000256" key="10">
    <source>
        <dbReference type="SAM" id="Phobius"/>
    </source>
</evidence>
<feature type="transmembrane region" description="Helical" evidence="10">
    <location>
        <begin position="260"/>
        <end position="287"/>
    </location>
</feature>
<feature type="compositionally biased region" description="Basic and acidic residues" evidence="9">
    <location>
        <begin position="1"/>
        <end position="10"/>
    </location>
</feature>
<dbReference type="PANTHER" id="PTHR11616:SF265">
    <property type="entry name" value="TRANSPORTER"/>
    <property type="match status" value="1"/>
</dbReference>
<protein>
    <recommendedName>
        <fullName evidence="8">Transporter</fullName>
    </recommendedName>
</protein>
<evidence type="ECO:0000256" key="3">
    <source>
        <dbReference type="ARBA" id="ARBA00022692"/>
    </source>
</evidence>
<feature type="binding site" evidence="6">
    <location>
        <position position="75"/>
    </location>
    <ligand>
        <name>Na(+)</name>
        <dbReference type="ChEBI" id="CHEBI:29101"/>
        <label>1</label>
    </ligand>
</feature>
<dbReference type="CDD" id="cd11496">
    <property type="entry name" value="SLC6sbd-TauT-like"/>
    <property type="match status" value="1"/>
</dbReference>
<dbReference type="NCBIfam" id="NF037979">
    <property type="entry name" value="Na_transp"/>
    <property type="match status" value="1"/>
</dbReference>
<feature type="transmembrane region" description="Helical" evidence="10">
    <location>
        <begin position="510"/>
        <end position="530"/>
    </location>
</feature>
<evidence type="ECO:0000313" key="11">
    <source>
        <dbReference type="Proteomes" id="UP000515135"/>
    </source>
</evidence>
<keyword evidence="7" id="KW-1015">Disulfide bond</keyword>
<dbReference type="GO" id="GO:0015293">
    <property type="term" value="F:symporter activity"/>
    <property type="evidence" value="ECO:0007669"/>
    <property type="project" value="UniProtKB-KW"/>
</dbReference>
<feature type="binding site" evidence="6">
    <location>
        <position position="342"/>
    </location>
    <ligand>
        <name>Na(+)</name>
        <dbReference type="ChEBI" id="CHEBI:29101"/>
        <label>1</label>
    </ligand>
</feature>
<dbReference type="Pfam" id="PF00209">
    <property type="entry name" value="SNF"/>
    <property type="match status" value="1"/>
</dbReference>
<keyword evidence="6" id="KW-0479">Metal-binding</keyword>
<dbReference type="RefSeq" id="XP_019617655.1">
    <property type="nucleotide sequence ID" value="XM_019762096.1"/>
</dbReference>
<keyword evidence="8" id="KW-0769">Symport</keyword>
<sequence>METGLEDGKLADGVLAADNKDGTTTTTTAVNGTEKNHPEEVTEAEKKEDLPDRGNWTGKLDFILSCVGFAVGLGNVWRFPYLCYQNGGGAFLIPYFLTLFLAGIPLFFLETSLGQFLSIGGLGVWKICPLFKGVGYAAAVVSFWLNIYYIIIIAWTLYYLFSSFQSVLPWEHCENEWNTPNCFTNFTILSNMTKNETANLTDSTREFWERGVLQMTDGLHQPGQVRWELALTLLLAWIIVYFCIWKGVGWTGKVVYFTALFPYFVLFILLIRGVTLPGAYDGIMFYITPKFERLLDSKVWIDASTQIFFSYGIGLGSLVALGSYNQYHNNVYKDALIVCTVNSCTSMFAGFVVFSVVGFMAQVQGKDVDDVAASGPGLAFLAYPSAVIQLPISPFWSICFFLMLLMLGLDSQFCTLEGFITAVVDEWPHLFRGRKELFIAGVSFISYLIGLSQITQGGIYVFELFNYYSASGMSLLFLIFFEVFAIAWGYGSNRFYDNIEDMIGYRPNPWFKICWLFLTPAVCLFTFFFSLVQYKRLKYVDYLYPVWGEVIGWFLGLSSMLVIPGYAIYKLAVTPGTLRERFWATVRPNLDGVLPRSATAEVRYEAGVDDIKLKVQPASNPGQPAGDKVEHCSAV</sequence>
<feature type="transmembrane region" description="Helical" evidence="10">
    <location>
        <begin position="336"/>
        <end position="361"/>
    </location>
</feature>
<comment type="subcellular location">
    <subcellularLocation>
        <location evidence="1">Membrane</location>
        <topology evidence="1">Multi-pass membrane protein</topology>
    </subcellularLocation>
</comment>
<keyword evidence="3 8" id="KW-0812">Transmembrane</keyword>
<dbReference type="GO" id="GO:0046872">
    <property type="term" value="F:metal ion binding"/>
    <property type="evidence" value="ECO:0007669"/>
    <property type="project" value="UniProtKB-KW"/>
</dbReference>
<keyword evidence="2 8" id="KW-0813">Transport</keyword>
<evidence type="ECO:0000313" key="12">
    <source>
        <dbReference type="RefSeq" id="XP_019617655.1"/>
    </source>
</evidence>
<keyword evidence="11" id="KW-1185">Reference proteome</keyword>
<dbReference type="PANTHER" id="PTHR11616">
    <property type="entry name" value="SODIUM/CHLORIDE DEPENDENT TRANSPORTER"/>
    <property type="match status" value="1"/>
</dbReference>
<dbReference type="GO" id="GO:0006865">
    <property type="term" value="P:amino acid transport"/>
    <property type="evidence" value="ECO:0007669"/>
    <property type="project" value="TreeGrafter"/>
</dbReference>
<reference evidence="12" key="1">
    <citation type="submission" date="2025-08" db="UniProtKB">
        <authorList>
            <consortium name="RefSeq"/>
        </authorList>
    </citation>
    <scope>IDENTIFICATION</scope>
    <source>
        <tissue evidence="12">Gonad</tissue>
    </source>
</reference>
<evidence type="ECO:0000256" key="4">
    <source>
        <dbReference type="ARBA" id="ARBA00022989"/>
    </source>
</evidence>
<dbReference type="PROSITE" id="PS00754">
    <property type="entry name" value="NA_NEUROTRAN_SYMP_2"/>
    <property type="match status" value="1"/>
</dbReference>
<accession>A0A6P4XM09</accession>
<keyword evidence="4 10" id="KW-1133">Transmembrane helix</keyword>
<feature type="transmembrane region" description="Helical" evidence="10">
    <location>
        <begin position="467"/>
        <end position="490"/>
    </location>
</feature>
<dbReference type="GO" id="GO:0035725">
    <property type="term" value="P:sodium ion transmembrane transport"/>
    <property type="evidence" value="ECO:0007669"/>
    <property type="project" value="TreeGrafter"/>
</dbReference>
<feature type="transmembrane region" description="Helical" evidence="10">
    <location>
        <begin position="437"/>
        <end position="455"/>
    </location>
</feature>
<evidence type="ECO:0000256" key="5">
    <source>
        <dbReference type="ARBA" id="ARBA00023136"/>
    </source>
</evidence>
<feature type="transmembrane region" description="Helical" evidence="10">
    <location>
        <begin position="550"/>
        <end position="569"/>
    </location>
</feature>
<feature type="binding site" evidence="6">
    <location>
        <position position="411"/>
    </location>
    <ligand>
        <name>Na(+)</name>
        <dbReference type="ChEBI" id="CHEBI:29101"/>
        <label>1</label>
    </ligand>
</feature>
<evidence type="ECO:0000256" key="8">
    <source>
        <dbReference type="RuleBase" id="RU003732"/>
    </source>
</evidence>
<evidence type="ECO:0000256" key="6">
    <source>
        <dbReference type="PIRSR" id="PIRSR600175-1"/>
    </source>
</evidence>
<dbReference type="PRINTS" id="PR00176">
    <property type="entry name" value="NANEUSMPORT"/>
</dbReference>
<feature type="transmembrane region" description="Helical" evidence="10">
    <location>
        <begin position="134"/>
        <end position="161"/>
    </location>
</feature>